<evidence type="ECO:0000313" key="2">
    <source>
        <dbReference type="EMBL" id="KAJ8048646.1"/>
    </source>
</evidence>
<sequence>MVNEIPSCMSAFETDDYMRKEVEVSEASVPLSSKANVCRTDINEESIVLDKKHYKKGRIADQIPSCSSDSDQDEKGIQRQRKSRVGKRLVKAG</sequence>
<gene>
    <name evidence="2" type="ORF">HOLleu_01043</name>
</gene>
<keyword evidence="3" id="KW-1185">Reference proteome</keyword>
<reference evidence="2" key="1">
    <citation type="submission" date="2021-10" db="EMBL/GenBank/DDBJ databases">
        <title>Tropical sea cucumber genome reveals ecological adaptation and Cuvierian tubules defense mechanism.</title>
        <authorList>
            <person name="Chen T."/>
        </authorList>
    </citation>
    <scope>NUCLEOTIDE SEQUENCE</scope>
    <source>
        <strain evidence="2">Nanhai2018</strain>
        <tissue evidence="2">Muscle</tissue>
    </source>
</reference>
<feature type="region of interest" description="Disordered" evidence="1">
    <location>
        <begin position="60"/>
        <end position="93"/>
    </location>
</feature>
<organism evidence="2 3">
    <name type="scientific">Holothuria leucospilota</name>
    <name type="common">Black long sea cucumber</name>
    <name type="synonym">Mertensiothuria leucospilota</name>
    <dbReference type="NCBI Taxonomy" id="206669"/>
    <lineage>
        <taxon>Eukaryota</taxon>
        <taxon>Metazoa</taxon>
        <taxon>Echinodermata</taxon>
        <taxon>Eleutherozoa</taxon>
        <taxon>Echinozoa</taxon>
        <taxon>Holothuroidea</taxon>
        <taxon>Aspidochirotacea</taxon>
        <taxon>Aspidochirotida</taxon>
        <taxon>Holothuriidae</taxon>
        <taxon>Holothuria</taxon>
    </lineage>
</organism>
<dbReference type="EMBL" id="JAIZAY010000001">
    <property type="protein sequence ID" value="KAJ8048646.1"/>
    <property type="molecule type" value="Genomic_DNA"/>
</dbReference>
<feature type="compositionally biased region" description="Basic residues" evidence="1">
    <location>
        <begin position="78"/>
        <end position="93"/>
    </location>
</feature>
<dbReference type="AlphaFoldDB" id="A0A9Q1HKL4"/>
<comment type="caution">
    <text evidence="2">The sequence shown here is derived from an EMBL/GenBank/DDBJ whole genome shotgun (WGS) entry which is preliminary data.</text>
</comment>
<evidence type="ECO:0000313" key="3">
    <source>
        <dbReference type="Proteomes" id="UP001152320"/>
    </source>
</evidence>
<dbReference type="Proteomes" id="UP001152320">
    <property type="component" value="Chromosome 1"/>
</dbReference>
<protein>
    <submittedName>
        <fullName evidence="2">Uncharacterized protein</fullName>
    </submittedName>
</protein>
<proteinExistence type="predicted"/>
<evidence type="ECO:0000256" key="1">
    <source>
        <dbReference type="SAM" id="MobiDB-lite"/>
    </source>
</evidence>
<name>A0A9Q1HKL4_HOLLE</name>
<accession>A0A9Q1HKL4</accession>